<feature type="transmembrane region" description="Helical" evidence="1">
    <location>
        <begin position="158"/>
        <end position="176"/>
    </location>
</feature>
<sequence>MGIQRELCVIHVSFLRLIMTGGGLCCGELSEKRCVGSARWRKSERLGRVNLSTRAVFTAVAAALLAVGAFFGELPFLGVLALIIFFFALGWGPLLRLPSGGSTLAVILSSLGGLAVVWATPEAPRLQFLPLVLAMGVLLAFVAEMLRPYPRLRLVDSLMGTVTGIVVGVSSGAWLATYRLDGGVELVVACAVGLVVASAVAATSMRGSLALLASVGAATVAAVVVSTVMPDLTWMSGVSIGVLAGVIVGSLQVLFDRFPELRSRRAAWSVVMLPLSVAGMMAYVVGQILL</sequence>
<evidence type="ECO:0000313" key="2">
    <source>
        <dbReference type="EMBL" id="ACV08105.1"/>
    </source>
</evidence>
<feature type="transmembrane region" description="Helical" evidence="1">
    <location>
        <begin position="267"/>
        <end position="289"/>
    </location>
</feature>
<reference evidence="2 3" key="1">
    <citation type="journal article" date="2009" name="Stand. Genomic Sci.">
        <title>Complete genome sequence of Jonesia denitrificans type strain (Prevot 55134).</title>
        <authorList>
            <person name="Pukall R."/>
            <person name="Gehrich-Schroter G."/>
            <person name="Lapidus A."/>
            <person name="Nolan M."/>
            <person name="Glavina Del Rio T."/>
            <person name="Lucas S."/>
            <person name="Chen F."/>
            <person name="Tice H."/>
            <person name="Pitluck S."/>
            <person name="Cheng J.F."/>
            <person name="Copeland A."/>
            <person name="Saunders E."/>
            <person name="Brettin T."/>
            <person name="Detter J.C."/>
            <person name="Bruce D."/>
            <person name="Goodwin L."/>
            <person name="Pati A."/>
            <person name="Ivanova N."/>
            <person name="Mavromatis K."/>
            <person name="Ovchinnikova G."/>
            <person name="Chen A."/>
            <person name="Palaniappan K."/>
            <person name="Land M."/>
            <person name="Hauser L."/>
            <person name="Chang Y.J."/>
            <person name="Jeffries C.D."/>
            <person name="Chain P."/>
            <person name="Goker M."/>
            <person name="Bristow J."/>
            <person name="Eisen J.A."/>
            <person name="Markowitz V."/>
            <person name="Hugenholtz P."/>
            <person name="Kyrpides N.C."/>
            <person name="Klenk H.P."/>
            <person name="Han C."/>
        </authorList>
    </citation>
    <scope>NUCLEOTIDE SEQUENCE [LARGE SCALE GENOMIC DNA]</scope>
    <source>
        <strain evidence="3">ATCC 14870 / DSM 20603 / BCRC 15368 / CIP 55.134 / JCM 11481 / NBRC 15587 / NCTC 10816 / Prevot 55134</strain>
    </source>
</reference>
<gene>
    <name evidence="2" type="ordered locus">Jden_0440</name>
</gene>
<keyword evidence="1" id="KW-1133">Transmembrane helix</keyword>
<dbReference type="eggNOG" id="ENOG5032UDI">
    <property type="taxonomic scope" value="Bacteria"/>
</dbReference>
<accession>C7R046</accession>
<evidence type="ECO:0000256" key="1">
    <source>
        <dbReference type="SAM" id="Phobius"/>
    </source>
</evidence>
<dbReference type="STRING" id="471856.Jden_0440"/>
<feature type="transmembrane region" description="Helical" evidence="1">
    <location>
        <begin position="102"/>
        <end position="120"/>
    </location>
</feature>
<protein>
    <submittedName>
        <fullName evidence="2">Uncharacterized protein</fullName>
    </submittedName>
</protein>
<feature type="transmembrane region" description="Helical" evidence="1">
    <location>
        <begin position="182"/>
        <end position="202"/>
    </location>
</feature>
<feature type="transmembrane region" description="Helical" evidence="1">
    <location>
        <begin position="77"/>
        <end position="95"/>
    </location>
</feature>
<dbReference type="AlphaFoldDB" id="C7R046"/>
<dbReference type="KEGG" id="jde:Jden_0440"/>
<organism evidence="2 3">
    <name type="scientific">Jonesia denitrificans (strain ATCC 14870 / DSM 20603 / BCRC 15368 / CIP 55.134 / JCM 11481 / NBRC 15587 / NCTC 10816 / Prevot 55134)</name>
    <name type="common">Listeria denitrificans</name>
    <dbReference type="NCBI Taxonomy" id="471856"/>
    <lineage>
        <taxon>Bacteria</taxon>
        <taxon>Bacillati</taxon>
        <taxon>Actinomycetota</taxon>
        <taxon>Actinomycetes</taxon>
        <taxon>Micrococcales</taxon>
        <taxon>Jonesiaceae</taxon>
        <taxon>Jonesia</taxon>
    </lineage>
</organism>
<feature type="transmembrane region" description="Helical" evidence="1">
    <location>
        <begin position="126"/>
        <end position="146"/>
    </location>
</feature>
<keyword evidence="1" id="KW-0472">Membrane</keyword>
<proteinExistence type="predicted"/>
<feature type="transmembrane region" description="Helical" evidence="1">
    <location>
        <begin position="51"/>
        <end position="71"/>
    </location>
</feature>
<dbReference type="HOGENOM" id="CLU_083577_0_0_11"/>
<name>C7R046_JONDD</name>
<dbReference type="Proteomes" id="UP000000628">
    <property type="component" value="Chromosome"/>
</dbReference>
<dbReference type="EMBL" id="CP001706">
    <property type="protein sequence ID" value="ACV08105.1"/>
    <property type="molecule type" value="Genomic_DNA"/>
</dbReference>
<feature type="transmembrane region" description="Helical" evidence="1">
    <location>
        <begin position="234"/>
        <end position="255"/>
    </location>
</feature>
<feature type="transmembrane region" description="Helical" evidence="1">
    <location>
        <begin position="209"/>
        <end position="228"/>
    </location>
</feature>
<evidence type="ECO:0000313" key="3">
    <source>
        <dbReference type="Proteomes" id="UP000000628"/>
    </source>
</evidence>
<keyword evidence="1" id="KW-0812">Transmembrane</keyword>
<keyword evidence="3" id="KW-1185">Reference proteome</keyword>